<protein>
    <submittedName>
        <fullName evidence="5">Uncharacterized protein</fullName>
    </submittedName>
</protein>
<dbReference type="GO" id="GO:0016020">
    <property type="term" value="C:membrane"/>
    <property type="evidence" value="ECO:0007669"/>
    <property type="project" value="InterPro"/>
</dbReference>
<evidence type="ECO:0000256" key="3">
    <source>
        <dbReference type="ARBA" id="ARBA00023136"/>
    </source>
</evidence>
<dbReference type="AlphaFoldDB" id="A0A8C4KZT6"/>
<evidence type="ECO:0000256" key="2">
    <source>
        <dbReference type="ARBA" id="ARBA00022989"/>
    </source>
</evidence>
<reference evidence="5" key="1">
    <citation type="submission" date="2023-03" db="UniProtKB">
        <authorList>
            <consortium name="Ensembl"/>
        </authorList>
    </citation>
    <scope>IDENTIFICATION</scope>
</reference>
<dbReference type="Gene3D" id="1.20.1560.10">
    <property type="entry name" value="ABC transporter type 1, transmembrane domain"/>
    <property type="match status" value="1"/>
</dbReference>
<keyword evidence="1 4" id="KW-0812">Transmembrane</keyword>
<feature type="transmembrane region" description="Helical" evidence="4">
    <location>
        <begin position="76"/>
        <end position="99"/>
    </location>
</feature>
<evidence type="ECO:0000313" key="5">
    <source>
        <dbReference type="Ensembl" id="ENSEASP00005003049.1"/>
    </source>
</evidence>
<keyword evidence="3 4" id="KW-0472">Membrane</keyword>
<evidence type="ECO:0000256" key="4">
    <source>
        <dbReference type="SAM" id="Phobius"/>
    </source>
</evidence>
<organism evidence="5">
    <name type="scientific">Equus asinus asinus</name>
    <dbReference type="NCBI Taxonomy" id="83772"/>
    <lineage>
        <taxon>Eukaryota</taxon>
        <taxon>Metazoa</taxon>
        <taxon>Chordata</taxon>
        <taxon>Craniata</taxon>
        <taxon>Vertebrata</taxon>
        <taxon>Euteleostomi</taxon>
        <taxon>Mammalia</taxon>
        <taxon>Eutheria</taxon>
        <taxon>Laurasiatheria</taxon>
        <taxon>Perissodactyla</taxon>
        <taxon>Equidae</taxon>
        <taxon>Equus</taxon>
    </lineage>
</organism>
<dbReference type="GO" id="GO:0005524">
    <property type="term" value="F:ATP binding"/>
    <property type="evidence" value="ECO:0007669"/>
    <property type="project" value="InterPro"/>
</dbReference>
<proteinExistence type="predicted"/>
<name>A0A8C4KZT6_EQUAS</name>
<keyword evidence="2 4" id="KW-1133">Transmembrane helix</keyword>
<accession>A0A8C4KZT6</accession>
<sequence length="133" mass="15339">MGTGKRLKRRWRCKGQRGRYRNGKIRERIYSLEGRRGKKNKKKEKSEKLERTKRTGIILFLFCFFSFDTLDWQDKLLMSLGTIMAIAHRAGLPLMMIVFGEITGRFVNTTGNFSFPGKIFTLNPGSSLICLGL</sequence>
<feature type="transmembrane region" description="Helical" evidence="4">
    <location>
        <begin position="52"/>
        <end position="70"/>
    </location>
</feature>
<dbReference type="Ensembl" id="ENSEAST00005003330.1">
    <property type="protein sequence ID" value="ENSEASP00005003049.1"/>
    <property type="gene ID" value="ENSEASG00005002340.1"/>
</dbReference>
<dbReference type="InterPro" id="IPR036640">
    <property type="entry name" value="ABC1_TM_sf"/>
</dbReference>
<evidence type="ECO:0000256" key="1">
    <source>
        <dbReference type="ARBA" id="ARBA00022692"/>
    </source>
</evidence>